<dbReference type="SUPFAM" id="SSF51230">
    <property type="entry name" value="Single hybrid motif"/>
    <property type="match status" value="1"/>
</dbReference>
<dbReference type="GO" id="GO:0005829">
    <property type="term" value="C:cytosol"/>
    <property type="evidence" value="ECO:0007669"/>
    <property type="project" value="TreeGrafter"/>
</dbReference>
<dbReference type="OrthoDB" id="9796712at2"/>
<dbReference type="InterPro" id="IPR000089">
    <property type="entry name" value="Biotin_lipoyl"/>
</dbReference>
<organism evidence="5 6">
    <name type="scientific">Chlamydia gallinacea 08-1274/3</name>
    <dbReference type="NCBI Taxonomy" id="1143323"/>
    <lineage>
        <taxon>Bacteria</taxon>
        <taxon>Pseudomonadati</taxon>
        <taxon>Chlamydiota</taxon>
        <taxon>Chlamydiia</taxon>
        <taxon>Chlamydiales</taxon>
        <taxon>Chlamydiaceae</taxon>
        <taxon>Chlamydia/Chlamydophila group</taxon>
        <taxon>Chlamydia</taxon>
    </lineage>
</organism>
<evidence type="ECO:0000256" key="1">
    <source>
        <dbReference type="ARBA" id="ARBA00009249"/>
    </source>
</evidence>
<dbReference type="AlphaFoldDB" id="A0A173DZP6"/>
<dbReference type="InterPro" id="IPR002930">
    <property type="entry name" value="GCV_H"/>
</dbReference>
<dbReference type="Pfam" id="PF01597">
    <property type="entry name" value="GCV_H"/>
    <property type="match status" value="1"/>
</dbReference>
<evidence type="ECO:0000256" key="2">
    <source>
        <dbReference type="ARBA" id="ARBA00018830"/>
    </source>
</evidence>
<dbReference type="PANTHER" id="PTHR11715:SF3">
    <property type="entry name" value="GLYCINE CLEAVAGE SYSTEM H PROTEIN-RELATED"/>
    <property type="match status" value="1"/>
</dbReference>
<dbReference type="CDD" id="cd06848">
    <property type="entry name" value="GCS_H"/>
    <property type="match status" value="1"/>
</dbReference>
<evidence type="ECO:0000313" key="6">
    <source>
        <dbReference type="Proteomes" id="UP000019147"/>
    </source>
</evidence>
<sequence length="113" mass="12472">MWYSDYHVWILPIHDSIVRLGGTKKMCSNLGQILHIDLPMLGSSCKEGEPLVILESSKSAVEILSPVSGKVIEVNQSLLDDIQLLNTSPEDLGWFVVVDLGQPLNTENLSARD</sequence>
<protein>
    <recommendedName>
        <fullName evidence="2">Glycine cleavage system H-like protein</fullName>
    </recommendedName>
</protein>
<dbReference type="GeneID" id="81478387"/>
<dbReference type="InterPro" id="IPR033753">
    <property type="entry name" value="GCV_H/Fam206"/>
</dbReference>
<dbReference type="Gene3D" id="2.40.50.100">
    <property type="match status" value="1"/>
</dbReference>
<dbReference type="PANTHER" id="PTHR11715">
    <property type="entry name" value="GLYCINE CLEAVAGE SYSTEM H PROTEIN"/>
    <property type="match status" value="1"/>
</dbReference>
<dbReference type="Proteomes" id="UP000019147">
    <property type="component" value="Chromosome"/>
</dbReference>
<reference evidence="5 6" key="1">
    <citation type="journal article" date="2014" name="Syst. Appl. Microbiol.">
        <title>Evidence for the existence of two new members of the family Chlamydiaceae and proposal of Chlamydia avium sp. nov. and Chlamydia gallinacea sp. nov.</title>
        <authorList>
            <person name="Sachse K."/>
            <person name="Laroucau K."/>
            <person name="Riege K."/>
            <person name="Wehner S."/>
            <person name="Dilcher M."/>
            <person name="Creasy H.H."/>
            <person name="Weidmann M."/>
            <person name="Myers G."/>
            <person name="Vorimore F."/>
            <person name="Vicari N."/>
            <person name="Magnino S."/>
            <person name="Liebler-Tenorio E."/>
            <person name="Ruettger A."/>
            <person name="Bavoil P.M."/>
            <person name="Hufert F.T."/>
            <person name="Rossello-Mora R."/>
            <person name="Marz M."/>
        </authorList>
    </citation>
    <scope>NUCLEOTIDE SEQUENCE [LARGE SCALE GENOMIC DNA]</scope>
    <source>
        <strain evidence="5 6">08-1274/3</strain>
    </source>
</reference>
<feature type="domain" description="Lipoyl-binding" evidence="4">
    <location>
        <begin position="17"/>
        <end position="99"/>
    </location>
</feature>
<dbReference type="GO" id="GO:0019464">
    <property type="term" value="P:glycine decarboxylation via glycine cleavage system"/>
    <property type="evidence" value="ECO:0007669"/>
    <property type="project" value="InterPro"/>
</dbReference>
<accession>A0A173DZP6</accession>
<evidence type="ECO:0000259" key="4">
    <source>
        <dbReference type="PROSITE" id="PS50968"/>
    </source>
</evidence>
<proteinExistence type="inferred from homology"/>
<dbReference type="EMBL" id="CP015840">
    <property type="protein sequence ID" value="ANG66391.1"/>
    <property type="molecule type" value="Genomic_DNA"/>
</dbReference>
<dbReference type="eggNOG" id="COG0509">
    <property type="taxonomic scope" value="Bacteria"/>
</dbReference>
<dbReference type="KEGG" id="cgz:M787_003585"/>
<comment type="similarity">
    <text evidence="1">Belongs to the GcvH family.</text>
</comment>
<dbReference type="GO" id="GO:0009249">
    <property type="term" value="P:protein lipoylation"/>
    <property type="evidence" value="ECO:0007669"/>
    <property type="project" value="TreeGrafter"/>
</dbReference>
<dbReference type="GO" id="GO:0005960">
    <property type="term" value="C:glycine cleavage complex"/>
    <property type="evidence" value="ECO:0007669"/>
    <property type="project" value="InterPro"/>
</dbReference>
<dbReference type="RefSeq" id="WP_021828208.1">
    <property type="nucleotide sequence ID" value="NZ_CP015840.1"/>
</dbReference>
<evidence type="ECO:0000313" key="5">
    <source>
        <dbReference type="EMBL" id="ANG66391.1"/>
    </source>
</evidence>
<dbReference type="STRING" id="1143323.M787_003585"/>
<dbReference type="PROSITE" id="PS50968">
    <property type="entry name" value="BIOTINYL_LIPOYL"/>
    <property type="match status" value="1"/>
</dbReference>
<dbReference type="NCBIfam" id="TIGR03077">
    <property type="entry name" value="not_gcvH"/>
    <property type="match status" value="1"/>
</dbReference>
<name>A0A173DZP6_9CHLA</name>
<keyword evidence="3" id="KW-0450">Lipoyl</keyword>
<gene>
    <name evidence="5" type="ORF">M787_003585</name>
</gene>
<evidence type="ECO:0000256" key="3">
    <source>
        <dbReference type="ARBA" id="ARBA00022823"/>
    </source>
</evidence>
<dbReference type="InterPro" id="IPR017514">
    <property type="entry name" value="GcvH_Chlamydia"/>
</dbReference>
<dbReference type="InterPro" id="IPR011053">
    <property type="entry name" value="Single_hybrid_motif"/>
</dbReference>